<protein>
    <recommendedName>
        <fullName evidence="8">ER membrane protein complex subunit 5</fullName>
    </recommendedName>
</protein>
<dbReference type="FunCoup" id="A5DF56">
    <property type="interactions" value="53"/>
</dbReference>
<dbReference type="eggNOG" id="ENOG502S8V0">
    <property type="taxonomic scope" value="Eukaryota"/>
</dbReference>
<dbReference type="InterPro" id="IPR053279">
    <property type="entry name" value="EMC_subunit"/>
</dbReference>
<keyword evidence="3" id="KW-0812">Transmembrane</keyword>
<dbReference type="GO" id="GO:0034975">
    <property type="term" value="P:protein folding in endoplasmic reticulum"/>
    <property type="evidence" value="ECO:0007669"/>
    <property type="project" value="TreeGrafter"/>
</dbReference>
<comment type="similarity">
    <text evidence="2">Belongs to the membrane magnesium transporter (TC 1.A.67) family.</text>
</comment>
<evidence type="ECO:0000256" key="2">
    <source>
        <dbReference type="ARBA" id="ARBA00006109"/>
    </source>
</evidence>
<reference evidence="6 7" key="1">
    <citation type="journal article" date="2009" name="Nature">
        <title>Evolution of pathogenicity and sexual reproduction in eight Candida genomes.</title>
        <authorList>
            <person name="Butler G."/>
            <person name="Rasmussen M.D."/>
            <person name="Lin M.F."/>
            <person name="Santos M.A."/>
            <person name="Sakthikumar S."/>
            <person name="Munro C.A."/>
            <person name="Rheinbay E."/>
            <person name="Grabherr M."/>
            <person name="Forche A."/>
            <person name="Reedy J.L."/>
            <person name="Agrafioti I."/>
            <person name="Arnaud M.B."/>
            <person name="Bates S."/>
            <person name="Brown A.J."/>
            <person name="Brunke S."/>
            <person name="Costanzo M.C."/>
            <person name="Fitzpatrick D.A."/>
            <person name="de Groot P.W."/>
            <person name="Harris D."/>
            <person name="Hoyer L.L."/>
            <person name="Hube B."/>
            <person name="Klis F.M."/>
            <person name="Kodira C."/>
            <person name="Lennard N."/>
            <person name="Logue M.E."/>
            <person name="Martin R."/>
            <person name="Neiman A.M."/>
            <person name="Nikolaou E."/>
            <person name="Quail M.A."/>
            <person name="Quinn J."/>
            <person name="Santos M.C."/>
            <person name="Schmitzberger F.F."/>
            <person name="Sherlock G."/>
            <person name="Shah P."/>
            <person name="Silverstein K.A."/>
            <person name="Skrzypek M.S."/>
            <person name="Soll D."/>
            <person name="Staggs R."/>
            <person name="Stansfield I."/>
            <person name="Stumpf M.P."/>
            <person name="Sudbery P.E."/>
            <person name="Srikantha T."/>
            <person name="Zeng Q."/>
            <person name="Berman J."/>
            <person name="Berriman M."/>
            <person name="Heitman J."/>
            <person name="Gow N.A."/>
            <person name="Lorenz M.C."/>
            <person name="Birren B.W."/>
            <person name="Kellis M."/>
            <person name="Cuomo C.A."/>
        </authorList>
    </citation>
    <scope>NUCLEOTIDE SEQUENCE [LARGE SCALE GENOMIC DNA]</scope>
    <source>
        <strain evidence="7">ATCC 6260 / CBS 566 / DSM 6381 / JCM 1539 / NBRC 10279 / NRRL Y-324</strain>
    </source>
</reference>
<dbReference type="Pfam" id="PF10270">
    <property type="entry name" value="MMgT"/>
    <property type="match status" value="1"/>
</dbReference>
<evidence type="ECO:0000313" key="6">
    <source>
        <dbReference type="EMBL" id="EDK37809.2"/>
    </source>
</evidence>
<dbReference type="GeneID" id="5128040"/>
<sequence>MFYIIGALLLLHATYSSFELHQVLKISHLNSASVPLDIIVEVGIGLVLILAGAIKSIENPSVLDVQNKVQTPKHRFLKDIEMRKATVELEATGFSEYQYLESRVDFIDIVEKRRQHAAWIEK</sequence>
<dbReference type="AlphaFoldDB" id="A5DF56"/>
<evidence type="ECO:0000256" key="4">
    <source>
        <dbReference type="ARBA" id="ARBA00022989"/>
    </source>
</evidence>
<dbReference type="PANTHER" id="PTHR28144:SF1">
    <property type="entry name" value="ER MEMBRANE PROTEIN COMPLEX SUBUNIT 5"/>
    <property type="match status" value="1"/>
</dbReference>
<dbReference type="GO" id="GO:0072546">
    <property type="term" value="C:EMC complex"/>
    <property type="evidence" value="ECO:0007669"/>
    <property type="project" value="TreeGrafter"/>
</dbReference>
<evidence type="ECO:0008006" key="8">
    <source>
        <dbReference type="Google" id="ProtNLM"/>
    </source>
</evidence>
<dbReference type="Proteomes" id="UP000001997">
    <property type="component" value="Unassembled WGS sequence"/>
</dbReference>
<dbReference type="InterPro" id="IPR018937">
    <property type="entry name" value="MMgT"/>
</dbReference>
<organism evidence="6 7">
    <name type="scientific">Meyerozyma guilliermondii (strain ATCC 6260 / CBS 566 / DSM 6381 / JCM 1539 / NBRC 10279 / NRRL Y-324)</name>
    <name type="common">Yeast</name>
    <name type="synonym">Candida guilliermondii</name>
    <dbReference type="NCBI Taxonomy" id="294746"/>
    <lineage>
        <taxon>Eukaryota</taxon>
        <taxon>Fungi</taxon>
        <taxon>Dikarya</taxon>
        <taxon>Ascomycota</taxon>
        <taxon>Saccharomycotina</taxon>
        <taxon>Pichiomycetes</taxon>
        <taxon>Debaryomycetaceae</taxon>
        <taxon>Meyerozyma</taxon>
    </lineage>
</organism>
<accession>A5DF56</accession>
<keyword evidence="4" id="KW-1133">Transmembrane helix</keyword>
<proteinExistence type="inferred from homology"/>
<gene>
    <name evidence="6" type="ORF">PGUG_01907</name>
</gene>
<dbReference type="OrthoDB" id="44756at2759"/>
<evidence type="ECO:0000256" key="5">
    <source>
        <dbReference type="ARBA" id="ARBA00023136"/>
    </source>
</evidence>
<dbReference type="STRING" id="294746.A5DF56"/>
<dbReference type="VEuPathDB" id="FungiDB:PGUG_01907"/>
<dbReference type="OMA" id="STHYHTD"/>
<comment type="subcellular location">
    <subcellularLocation>
        <location evidence="1">Endomembrane system</location>
        <topology evidence="1">Multi-pass membrane protein</topology>
    </subcellularLocation>
</comment>
<evidence type="ECO:0000313" key="7">
    <source>
        <dbReference type="Proteomes" id="UP000001997"/>
    </source>
</evidence>
<keyword evidence="7" id="KW-1185">Reference proteome</keyword>
<dbReference type="RefSeq" id="XP_001486236.2">
    <property type="nucleotide sequence ID" value="XM_001486186.1"/>
</dbReference>
<dbReference type="PANTHER" id="PTHR28144">
    <property type="entry name" value="ER MEMBRANE PROTEIN COMPLEX SUBUNIT 5"/>
    <property type="match status" value="1"/>
</dbReference>
<name>A5DF56_PICGU</name>
<keyword evidence="5" id="KW-0472">Membrane</keyword>
<dbReference type="InParanoid" id="A5DF56"/>
<evidence type="ECO:0000256" key="1">
    <source>
        <dbReference type="ARBA" id="ARBA00004127"/>
    </source>
</evidence>
<dbReference type="HOGENOM" id="CLU_132206_1_1_1"/>
<dbReference type="EMBL" id="CH408156">
    <property type="protein sequence ID" value="EDK37809.2"/>
    <property type="molecule type" value="Genomic_DNA"/>
</dbReference>
<evidence type="ECO:0000256" key="3">
    <source>
        <dbReference type="ARBA" id="ARBA00022692"/>
    </source>
</evidence>
<dbReference type="KEGG" id="pgu:PGUG_01907"/>